<dbReference type="InterPro" id="IPR029044">
    <property type="entry name" value="Nucleotide-diphossugar_trans"/>
</dbReference>
<gene>
    <name evidence="2" type="ORF">GNF79_06640</name>
</gene>
<dbReference type="InterPro" id="IPR001173">
    <property type="entry name" value="Glyco_trans_2-like"/>
</dbReference>
<name>A0AAW9ICS4_CLOPF</name>
<feature type="domain" description="Glycosyltransferase 2-like" evidence="1">
    <location>
        <begin position="5"/>
        <end position="143"/>
    </location>
</feature>
<dbReference type="PANTHER" id="PTHR43685">
    <property type="entry name" value="GLYCOSYLTRANSFERASE"/>
    <property type="match status" value="1"/>
</dbReference>
<dbReference type="PANTHER" id="PTHR43685:SF2">
    <property type="entry name" value="GLYCOSYLTRANSFERASE 2-LIKE DOMAIN-CONTAINING PROTEIN"/>
    <property type="match status" value="1"/>
</dbReference>
<organism evidence="2 3">
    <name type="scientific">Clostridium perfringens</name>
    <dbReference type="NCBI Taxonomy" id="1502"/>
    <lineage>
        <taxon>Bacteria</taxon>
        <taxon>Bacillati</taxon>
        <taxon>Bacillota</taxon>
        <taxon>Clostridia</taxon>
        <taxon>Eubacteriales</taxon>
        <taxon>Clostridiaceae</taxon>
        <taxon>Clostridium</taxon>
    </lineage>
</organism>
<evidence type="ECO:0000313" key="2">
    <source>
        <dbReference type="EMBL" id="MDZ4998782.1"/>
    </source>
</evidence>
<comment type="caution">
    <text evidence="2">The sequence shown here is derived from an EMBL/GenBank/DDBJ whole genome shotgun (WGS) entry which is preliminary data.</text>
</comment>
<proteinExistence type="predicted"/>
<reference evidence="2" key="1">
    <citation type="submission" date="2019-11" db="EMBL/GenBank/DDBJ databases">
        <title>Characterization of Clostridium perfringens isolates from swine manure treated agricultural soils.</title>
        <authorList>
            <person name="Wushke S.T."/>
        </authorList>
    </citation>
    <scope>NUCLEOTIDE SEQUENCE</scope>
    <source>
        <strain evidence="2">X26</strain>
    </source>
</reference>
<accession>A0AAW9ICS4</accession>
<dbReference type="EMBL" id="WNVC01000017">
    <property type="protein sequence ID" value="MDZ4998782.1"/>
    <property type="molecule type" value="Genomic_DNA"/>
</dbReference>
<sequence>MNEISIIIPTRNRIETLKKCLIEINKSTIKPKEIIIIDQSDVKIDFENINDDIFVNTTIIYQDYPSLTKARNNGLKNASGNIIIFMDDDTILNKHSLEKLLKTFEMNNNIKLVTSIDINNNNNRRYPDVFGIIFGRKKLSKKGGYVCKGSMLGRYNNINLPISETQWAMGYFFAVKKDIINKYNLKFDENLISYAYPEDLDFTYNYYKNVLKDNGKCVINKDIYVNHLGSKEFRIESNKSLSMYVINRLYLSYKHFKSPLYRIILIWSDIGEILRRKISKEEYKTIIKVYKECFKYRKDLRNNKIHKNLLKLMR</sequence>
<dbReference type="RefSeq" id="WP_280558413.1">
    <property type="nucleotide sequence ID" value="NZ_MUBX01000008.1"/>
</dbReference>
<dbReference type="Proteomes" id="UP001291306">
    <property type="component" value="Unassembled WGS sequence"/>
</dbReference>
<protein>
    <submittedName>
        <fullName evidence="2">Glycosyltransferase</fullName>
    </submittedName>
</protein>
<evidence type="ECO:0000259" key="1">
    <source>
        <dbReference type="Pfam" id="PF00535"/>
    </source>
</evidence>
<dbReference type="Gene3D" id="3.90.550.10">
    <property type="entry name" value="Spore Coat Polysaccharide Biosynthesis Protein SpsA, Chain A"/>
    <property type="match status" value="1"/>
</dbReference>
<dbReference type="InterPro" id="IPR050834">
    <property type="entry name" value="Glycosyltransf_2"/>
</dbReference>
<dbReference type="Pfam" id="PF00535">
    <property type="entry name" value="Glycos_transf_2"/>
    <property type="match status" value="1"/>
</dbReference>
<dbReference type="AlphaFoldDB" id="A0AAW9ICS4"/>
<dbReference type="SUPFAM" id="SSF53448">
    <property type="entry name" value="Nucleotide-diphospho-sugar transferases"/>
    <property type="match status" value="1"/>
</dbReference>
<dbReference type="CDD" id="cd00761">
    <property type="entry name" value="Glyco_tranf_GTA_type"/>
    <property type="match status" value="1"/>
</dbReference>
<evidence type="ECO:0000313" key="3">
    <source>
        <dbReference type="Proteomes" id="UP001291306"/>
    </source>
</evidence>